<keyword evidence="2" id="KW-1185">Reference proteome</keyword>
<organism evidence="1 2">
    <name type="scientific">Mugilogobius chulae</name>
    <name type="common">yellowstripe goby</name>
    <dbReference type="NCBI Taxonomy" id="88201"/>
    <lineage>
        <taxon>Eukaryota</taxon>
        <taxon>Metazoa</taxon>
        <taxon>Chordata</taxon>
        <taxon>Craniata</taxon>
        <taxon>Vertebrata</taxon>
        <taxon>Euteleostomi</taxon>
        <taxon>Actinopterygii</taxon>
        <taxon>Neopterygii</taxon>
        <taxon>Teleostei</taxon>
        <taxon>Neoteleostei</taxon>
        <taxon>Acanthomorphata</taxon>
        <taxon>Gobiaria</taxon>
        <taxon>Gobiiformes</taxon>
        <taxon>Gobioidei</taxon>
        <taxon>Gobiidae</taxon>
        <taxon>Gobionellinae</taxon>
        <taxon>Mugilogobius</taxon>
    </lineage>
</organism>
<evidence type="ECO:0000313" key="2">
    <source>
        <dbReference type="Proteomes" id="UP001460270"/>
    </source>
</evidence>
<gene>
    <name evidence="1" type="ORF">WMY93_020110</name>
</gene>
<comment type="caution">
    <text evidence="1">The sequence shown here is derived from an EMBL/GenBank/DDBJ whole genome shotgun (WGS) entry which is preliminary data.</text>
</comment>
<dbReference type="Proteomes" id="UP001460270">
    <property type="component" value="Unassembled WGS sequence"/>
</dbReference>
<evidence type="ECO:0000313" key="1">
    <source>
        <dbReference type="EMBL" id="KAK7899257.1"/>
    </source>
</evidence>
<dbReference type="EMBL" id="JBBPFD010000014">
    <property type="protein sequence ID" value="KAK7899257.1"/>
    <property type="molecule type" value="Genomic_DNA"/>
</dbReference>
<name>A0AAW0NL24_9GOBI</name>
<proteinExistence type="predicted"/>
<dbReference type="AlphaFoldDB" id="A0AAW0NL24"/>
<protein>
    <submittedName>
        <fullName evidence="1">Uncharacterized protein</fullName>
    </submittedName>
</protein>
<accession>A0AAW0NL24</accession>
<sequence length="112" mass="12309">MWPEEAESKPSVYIQPSHIVMSFGYCEELNHTGGTLSRATAPLLEPGGGSTICSGYLLDKASLERCSEHVPEETSRKTKDMFDGLDLECLVILSHELKNVCVERKGKPVGEL</sequence>
<reference evidence="2" key="1">
    <citation type="submission" date="2024-04" db="EMBL/GenBank/DDBJ databases">
        <title>Salinicola lusitanus LLJ914,a marine bacterium isolated from the Okinawa Trough.</title>
        <authorList>
            <person name="Li J."/>
        </authorList>
    </citation>
    <scope>NUCLEOTIDE SEQUENCE [LARGE SCALE GENOMIC DNA]</scope>
</reference>